<dbReference type="EMBL" id="MGKO01000013">
    <property type="protein sequence ID" value="OGN27311.1"/>
    <property type="molecule type" value="Genomic_DNA"/>
</dbReference>
<evidence type="ECO:0000313" key="1">
    <source>
        <dbReference type="EMBL" id="OGN27311.1"/>
    </source>
</evidence>
<reference evidence="1 2" key="1">
    <citation type="journal article" date="2016" name="Nat. Commun.">
        <title>Thousands of microbial genomes shed light on interconnected biogeochemical processes in an aquifer system.</title>
        <authorList>
            <person name="Anantharaman K."/>
            <person name="Brown C.T."/>
            <person name="Hug L.A."/>
            <person name="Sharon I."/>
            <person name="Castelle C.J."/>
            <person name="Probst A.J."/>
            <person name="Thomas B.C."/>
            <person name="Singh A."/>
            <person name="Wilkins M.J."/>
            <person name="Karaoz U."/>
            <person name="Brodie E.L."/>
            <person name="Williams K.H."/>
            <person name="Hubbard S.S."/>
            <person name="Banfield J.F."/>
        </authorList>
    </citation>
    <scope>NUCLEOTIDE SEQUENCE [LARGE SCALE GENOMIC DNA]</scope>
</reference>
<protein>
    <recommendedName>
        <fullName evidence="3">Aminoglycoside phosphotransferase domain-containing protein</fullName>
    </recommendedName>
</protein>
<proteinExistence type="predicted"/>
<evidence type="ECO:0000313" key="2">
    <source>
        <dbReference type="Proteomes" id="UP000178444"/>
    </source>
</evidence>
<organism evidence="1 2">
    <name type="scientific">Candidatus Yanofskybacteria bacterium RIFCSPLOWO2_01_FULL_49_17</name>
    <dbReference type="NCBI Taxonomy" id="1802700"/>
    <lineage>
        <taxon>Bacteria</taxon>
        <taxon>Candidatus Yanofskyibacteriota</taxon>
    </lineage>
</organism>
<name>A0A1F8GPP5_9BACT</name>
<sequence>MHAELHQPNAEELSILKNQEPLVSFEIVKPFGFSEGRQSRVTLLEYTAAGTNKQVVWKRMGAGKGLTEAEAHLFESRLRPYRNGLHNFGWRVPQTRYSQVVEVGGEFQVFSYDQFIPGGDAEHLVLNPEEPNFLKWHLLREIVSQLASYPQSDIDRKTLFGADVSVLPHGLDLKLANIVSAENGVFFVDLFGPKELNEDRSWKTYSPKLDILPPENLLAVTGTREGAFLRLYRLIERHWSSIGGVTVGTLRNQLKQLLENSRLASSETNFILSEVQDDYPWLDRVYKEQNV</sequence>
<dbReference type="Proteomes" id="UP000178444">
    <property type="component" value="Unassembled WGS sequence"/>
</dbReference>
<accession>A0A1F8GPP5</accession>
<gene>
    <name evidence="1" type="ORF">A2941_00435</name>
</gene>
<comment type="caution">
    <text evidence="1">The sequence shown here is derived from an EMBL/GenBank/DDBJ whole genome shotgun (WGS) entry which is preliminary data.</text>
</comment>
<dbReference type="AlphaFoldDB" id="A0A1F8GPP5"/>
<evidence type="ECO:0008006" key="3">
    <source>
        <dbReference type="Google" id="ProtNLM"/>
    </source>
</evidence>